<sequence length="41" mass="5090">MKNDFKILRYNKLKNKKDRPMENTNNIEIPMNKELQDFLTY</sequence>
<evidence type="ECO:0000313" key="1">
    <source>
        <dbReference type="EMBL" id="CAA6815571.1"/>
    </source>
</evidence>
<gene>
    <name evidence="1" type="ORF">HELGO_WM46366</name>
</gene>
<name>A0A6S6T481_9BACT</name>
<accession>A0A6S6T481</accession>
<reference evidence="1" key="1">
    <citation type="submission" date="2020-01" db="EMBL/GenBank/DDBJ databases">
        <authorList>
            <person name="Meier V. D."/>
            <person name="Meier V D."/>
        </authorList>
    </citation>
    <scope>NUCLEOTIDE SEQUENCE</scope>
    <source>
        <strain evidence="1">HLG_WM_MAG_03</strain>
    </source>
</reference>
<protein>
    <submittedName>
        <fullName evidence="1">Uncharacterized protein</fullName>
    </submittedName>
</protein>
<dbReference type="AlphaFoldDB" id="A0A6S6T481"/>
<dbReference type="EMBL" id="CACVAR010000253">
    <property type="protein sequence ID" value="CAA6815571.1"/>
    <property type="molecule type" value="Genomic_DNA"/>
</dbReference>
<proteinExistence type="predicted"/>
<organism evidence="1">
    <name type="scientific">uncultured Sulfurovum sp</name>
    <dbReference type="NCBI Taxonomy" id="269237"/>
    <lineage>
        <taxon>Bacteria</taxon>
        <taxon>Pseudomonadati</taxon>
        <taxon>Campylobacterota</taxon>
        <taxon>Epsilonproteobacteria</taxon>
        <taxon>Campylobacterales</taxon>
        <taxon>Sulfurovaceae</taxon>
        <taxon>Sulfurovum</taxon>
        <taxon>environmental samples</taxon>
    </lineage>
</organism>
<feature type="non-terminal residue" evidence="1">
    <location>
        <position position="41"/>
    </location>
</feature>